<sequence length="107" mass="12497">MFTMIEPRSDRVTNTQTKHHCYQVIRTTRVHQSSRSSRMVTVQEKVIRSRLQLGYSTPTNFINRTLSRPYESSATVELIRVNYMHKREQSISLSSVDRVPTRRSSPA</sequence>
<comment type="caution">
    <text evidence="1">The sequence shown here is derived from an EMBL/GenBank/DDBJ whole genome shotgun (WGS) entry which is preliminary data.</text>
</comment>
<keyword evidence="2" id="KW-1185">Reference proteome</keyword>
<accession>A0A6V7HEL8</accession>
<dbReference type="OrthoDB" id="7612344at2759"/>
<proteinExistence type="predicted"/>
<dbReference type="EMBL" id="CAJDYZ010010280">
    <property type="protein sequence ID" value="CAD1477816.1"/>
    <property type="molecule type" value="Genomic_DNA"/>
</dbReference>
<gene>
    <name evidence="1" type="ORF">MHI_LOCUS753763</name>
</gene>
<dbReference type="Proteomes" id="UP000752696">
    <property type="component" value="Unassembled WGS sequence"/>
</dbReference>
<organism evidence="1 2">
    <name type="scientific">Heterotrigona itama</name>
    <dbReference type="NCBI Taxonomy" id="395501"/>
    <lineage>
        <taxon>Eukaryota</taxon>
        <taxon>Metazoa</taxon>
        <taxon>Ecdysozoa</taxon>
        <taxon>Arthropoda</taxon>
        <taxon>Hexapoda</taxon>
        <taxon>Insecta</taxon>
        <taxon>Pterygota</taxon>
        <taxon>Neoptera</taxon>
        <taxon>Endopterygota</taxon>
        <taxon>Hymenoptera</taxon>
        <taxon>Apocrita</taxon>
        <taxon>Aculeata</taxon>
        <taxon>Apoidea</taxon>
        <taxon>Anthophila</taxon>
        <taxon>Apidae</taxon>
        <taxon>Heterotrigona</taxon>
    </lineage>
</organism>
<evidence type="ECO:0000313" key="1">
    <source>
        <dbReference type="EMBL" id="CAD1477816.1"/>
    </source>
</evidence>
<dbReference type="AlphaFoldDB" id="A0A6V7HEL8"/>
<name>A0A6V7HEL8_9HYME</name>
<protein>
    <submittedName>
        <fullName evidence="1">Uncharacterized protein</fullName>
    </submittedName>
</protein>
<evidence type="ECO:0000313" key="2">
    <source>
        <dbReference type="Proteomes" id="UP000752696"/>
    </source>
</evidence>
<reference evidence="1" key="1">
    <citation type="submission" date="2020-07" db="EMBL/GenBank/DDBJ databases">
        <authorList>
            <person name="Nazaruddin N."/>
        </authorList>
    </citation>
    <scope>NUCLEOTIDE SEQUENCE</scope>
</reference>